<dbReference type="Proteomes" id="UP000283522">
    <property type="component" value="Unassembled WGS sequence"/>
</dbReference>
<evidence type="ECO:0000313" key="2">
    <source>
        <dbReference type="Proteomes" id="UP000283522"/>
    </source>
</evidence>
<accession>A0A418PUX0</accession>
<comment type="caution">
    <text evidence="1">The sequence shown here is derived from an EMBL/GenBank/DDBJ whole genome shotgun (WGS) entry which is preliminary data.</text>
</comment>
<dbReference type="OrthoDB" id="982075at2"/>
<proteinExistence type="predicted"/>
<keyword evidence="2" id="KW-1185">Reference proteome</keyword>
<protein>
    <submittedName>
        <fullName evidence="1">Uncharacterized protein</fullName>
    </submittedName>
</protein>
<sequence>MKTIEVIEKEDISNVSFTKREVISDPEERKNRMADLYRSQTLGNLLRTKVKLTFKSADEKIFQVYTTVWAVGTDFVSLKGGVYIPISSILKVD</sequence>
<name>A0A418PUX0_9BACT</name>
<organism evidence="1 2">
    <name type="scientific">Algoriphagus lacus</name>
    <dbReference type="NCBI Taxonomy" id="2056311"/>
    <lineage>
        <taxon>Bacteria</taxon>
        <taxon>Pseudomonadati</taxon>
        <taxon>Bacteroidota</taxon>
        <taxon>Cytophagia</taxon>
        <taxon>Cytophagales</taxon>
        <taxon>Cyclobacteriaceae</taxon>
        <taxon>Algoriphagus</taxon>
    </lineage>
</organism>
<gene>
    <name evidence="1" type="ORF">D0X99_06000</name>
</gene>
<evidence type="ECO:0000313" key="1">
    <source>
        <dbReference type="EMBL" id="RIW17293.1"/>
    </source>
</evidence>
<dbReference type="AlphaFoldDB" id="A0A418PUX0"/>
<reference evidence="1 2" key="1">
    <citation type="submission" date="2018-09" db="EMBL/GenBank/DDBJ databases">
        <authorList>
            <person name="Wang X."/>
            <person name="Du Z."/>
        </authorList>
    </citation>
    <scope>NUCLEOTIDE SEQUENCE [LARGE SCALE GENOMIC DNA]</scope>
    <source>
        <strain evidence="1 2">N3</strain>
    </source>
</reference>
<dbReference type="EMBL" id="QXML01000002">
    <property type="protein sequence ID" value="RIW17293.1"/>
    <property type="molecule type" value="Genomic_DNA"/>
</dbReference>
<dbReference type="RefSeq" id="WP_119476732.1">
    <property type="nucleotide sequence ID" value="NZ_QXML01000002.1"/>
</dbReference>